<feature type="region of interest" description="Disordered" evidence="1">
    <location>
        <begin position="1"/>
        <end position="21"/>
    </location>
</feature>
<dbReference type="EMBL" id="ODYU01006624">
    <property type="protein sequence ID" value="SOQ48634.1"/>
    <property type="molecule type" value="Genomic_DNA"/>
</dbReference>
<reference evidence="2" key="1">
    <citation type="submission" date="2016-07" db="EMBL/GenBank/DDBJ databases">
        <authorList>
            <person name="Bretaudeau A."/>
        </authorList>
    </citation>
    <scope>NUCLEOTIDE SEQUENCE</scope>
    <source>
        <strain evidence="2">Rice</strain>
        <tissue evidence="2">Whole body</tissue>
    </source>
</reference>
<evidence type="ECO:0000256" key="1">
    <source>
        <dbReference type="SAM" id="MobiDB-lite"/>
    </source>
</evidence>
<name>A0A2H1W820_SPOFR</name>
<dbReference type="AlphaFoldDB" id="A0A2H1W820"/>
<feature type="compositionally biased region" description="Basic and acidic residues" evidence="1">
    <location>
        <begin position="1"/>
        <end position="11"/>
    </location>
</feature>
<organism evidence="2">
    <name type="scientific">Spodoptera frugiperda</name>
    <name type="common">Fall armyworm</name>
    <dbReference type="NCBI Taxonomy" id="7108"/>
    <lineage>
        <taxon>Eukaryota</taxon>
        <taxon>Metazoa</taxon>
        <taxon>Ecdysozoa</taxon>
        <taxon>Arthropoda</taxon>
        <taxon>Hexapoda</taxon>
        <taxon>Insecta</taxon>
        <taxon>Pterygota</taxon>
        <taxon>Neoptera</taxon>
        <taxon>Endopterygota</taxon>
        <taxon>Lepidoptera</taxon>
        <taxon>Glossata</taxon>
        <taxon>Ditrysia</taxon>
        <taxon>Noctuoidea</taxon>
        <taxon>Noctuidae</taxon>
        <taxon>Amphipyrinae</taxon>
        <taxon>Spodoptera</taxon>
    </lineage>
</organism>
<gene>
    <name evidence="2" type="ORF">SFRICE_023148</name>
</gene>
<proteinExistence type="predicted"/>
<evidence type="ECO:0000313" key="2">
    <source>
        <dbReference type="EMBL" id="SOQ48634.1"/>
    </source>
</evidence>
<accession>A0A2H1W820</accession>
<protein>
    <submittedName>
        <fullName evidence="2">SFRICE_023148</fullName>
    </submittedName>
</protein>
<sequence>MRIKQADESPDGKYSPPPIDTRKIRSVTSALPAFYELGIEFSVRPWYHSGRSGPFVPKHGFPILVDKTCKNIKTNIIYLCTCFPKIGGKQADGSPDGKR</sequence>